<protein>
    <submittedName>
        <fullName evidence="1">Uncharacterized protein</fullName>
    </submittedName>
</protein>
<name>A0A9W6R5S1_9PSEU</name>
<dbReference type="Proteomes" id="UP001165136">
    <property type="component" value="Unassembled WGS sequence"/>
</dbReference>
<evidence type="ECO:0000313" key="1">
    <source>
        <dbReference type="EMBL" id="GLY69956.1"/>
    </source>
</evidence>
<dbReference type="AlphaFoldDB" id="A0A9W6R5S1"/>
<organism evidence="1 2">
    <name type="scientific">Amycolatopsis taiwanensis</name>
    <dbReference type="NCBI Taxonomy" id="342230"/>
    <lineage>
        <taxon>Bacteria</taxon>
        <taxon>Bacillati</taxon>
        <taxon>Actinomycetota</taxon>
        <taxon>Actinomycetes</taxon>
        <taxon>Pseudonocardiales</taxon>
        <taxon>Pseudonocardiaceae</taxon>
        <taxon>Amycolatopsis</taxon>
    </lineage>
</organism>
<evidence type="ECO:0000313" key="2">
    <source>
        <dbReference type="Proteomes" id="UP001165136"/>
    </source>
</evidence>
<proteinExistence type="predicted"/>
<dbReference type="EMBL" id="BSTI01000019">
    <property type="protein sequence ID" value="GLY69956.1"/>
    <property type="molecule type" value="Genomic_DNA"/>
</dbReference>
<comment type="caution">
    <text evidence="1">The sequence shown here is derived from an EMBL/GenBank/DDBJ whole genome shotgun (WGS) entry which is preliminary data.</text>
</comment>
<keyword evidence="2" id="KW-1185">Reference proteome</keyword>
<accession>A0A9W6R5S1</accession>
<gene>
    <name evidence="1" type="ORF">Atai01_65750</name>
</gene>
<reference evidence="1" key="1">
    <citation type="submission" date="2023-03" db="EMBL/GenBank/DDBJ databases">
        <title>Amycolatopsis taiwanensis NBRC 103393.</title>
        <authorList>
            <person name="Ichikawa N."/>
            <person name="Sato H."/>
            <person name="Tonouchi N."/>
        </authorList>
    </citation>
    <scope>NUCLEOTIDE SEQUENCE</scope>
    <source>
        <strain evidence="1">NBRC 103393</strain>
    </source>
</reference>
<sequence length="103" mass="11532">MHVPVVLTQAGQVNRRPGRHRVVAGADLDCVHTEIMLARGLRHAEQPSRPRHDNCHDPLNSYLLDLVNREAARRAERSDISALGMVTDARAERDDQLLGGRRP</sequence>